<accession>A0A7W3NGY7</accession>
<dbReference type="EMBL" id="JACJHT010000017">
    <property type="protein sequence ID" value="MBA9042775.1"/>
    <property type="molecule type" value="Genomic_DNA"/>
</dbReference>
<comment type="caution">
    <text evidence="1">The sequence shown here is derived from an EMBL/GenBank/DDBJ whole genome shotgun (WGS) entry which is preliminary data.</text>
</comment>
<evidence type="ECO:0000313" key="1">
    <source>
        <dbReference type="EMBL" id="MBA9042775.1"/>
    </source>
</evidence>
<name>A0A7W3NGY7_PRIAR</name>
<evidence type="ECO:0000313" key="2">
    <source>
        <dbReference type="Proteomes" id="UP000543174"/>
    </source>
</evidence>
<gene>
    <name evidence="1" type="ORF">HNP21_005913</name>
</gene>
<reference evidence="1" key="1">
    <citation type="submission" date="2020-08" db="EMBL/GenBank/DDBJ databases">
        <title>Functional genomics of gut bacteria from endangered species of beetles.</title>
        <authorList>
            <person name="Carlos-Shanley C."/>
        </authorList>
    </citation>
    <scope>NUCLEOTIDE SEQUENCE [LARGE SCALE GENOMIC DNA]</scope>
    <source>
        <strain evidence="1">S00060</strain>
    </source>
</reference>
<organism evidence="1 2">
    <name type="scientific">Priestia aryabhattai</name>
    <name type="common">Bacillus aryabhattai</name>
    <dbReference type="NCBI Taxonomy" id="412384"/>
    <lineage>
        <taxon>Bacteria</taxon>
        <taxon>Bacillati</taxon>
        <taxon>Bacillota</taxon>
        <taxon>Bacilli</taxon>
        <taxon>Bacillales</taxon>
        <taxon>Bacillaceae</taxon>
        <taxon>Priestia</taxon>
    </lineage>
</organism>
<dbReference type="Proteomes" id="UP000543174">
    <property type="component" value="Unassembled WGS sequence"/>
</dbReference>
<protein>
    <submittedName>
        <fullName evidence="1">Uncharacterized protein</fullName>
    </submittedName>
</protein>
<sequence length="31" mass="3197">MSKMGKKMIAACSVAIGSIYATGYINTLSDA</sequence>
<proteinExistence type="predicted"/>
<dbReference type="AlphaFoldDB" id="A0A7W3NGY7"/>
<keyword evidence="2" id="KW-1185">Reference proteome</keyword>